<reference evidence="3 4" key="1">
    <citation type="submission" date="2020-05" db="EMBL/GenBank/DDBJ databases">
        <title>Hymenobacter terrestris sp. nov. and Hymenobacter lapidiphilus sp. nov., isolated from regoliths in Antarctica.</title>
        <authorList>
            <person name="Sedlacek I."/>
            <person name="Pantucek R."/>
            <person name="Zeman M."/>
            <person name="Holochova P."/>
            <person name="Kralova S."/>
            <person name="Stankova E."/>
            <person name="Sedo O."/>
            <person name="Micenkova L."/>
            <person name="Svec P."/>
            <person name="Gupta V."/>
            <person name="Sood U."/>
            <person name="Korpole U.S."/>
            <person name="Lal R."/>
        </authorList>
    </citation>
    <scope>NUCLEOTIDE SEQUENCE [LARGE SCALE GENOMIC DNA]</scope>
    <source>
        <strain evidence="3 4">P5342</strain>
    </source>
</reference>
<name>A0A7Y7PR52_9BACT</name>
<keyword evidence="1" id="KW-0732">Signal</keyword>
<dbReference type="EMBL" id="JABKAU010000031">
    <property type="protein sequence ID" value="NVO32511.1"/>
    <property type="molecule type" value="Genomic_DNA"/>
</dbReference>
<protein>
    <submittedName>
        <fullName evidence="3">T9SS type A sorting domain-containing protein</fullName>
    </submittedName>
</protein>
<feature type="domain" description="Secretion system C-terminal sorting" evidence="2">
    <location>
        <begin position="1032"/>
        <end position="1103"/>
    </location>
</feature>
<comment type="caution">
    <text evidence="3">The sequence shown here is derived from an EMBL/GenBank/DDBJ whole genome shotgun (WGS) entry which is preliminary data.</text>
</comment>
<dbReference type="RefSeq" id="WP_176909379.1">
    <property type="nucleotide sequence ID" value="NZ_JABKAU010000031.1"/>
</dbReference>
<feature type="signal peptide" evidence="1">
    <location>
        <begin position="1"/>
        <end position="23"/>
    </location>
</feature>
<proteinExistence type="predicted"/>
<keyword evidence="4" id="KW-1185">Reference proteome</keyword>
<organism evidence="3 4">
    <name type="scientific">Hymenobacter lapidiphilus</name>
    <dbReference type="NCBI Taxonomy" id="2608003"/>
    <lineage>
        <taxon>Bacteria</taxon>
        <taxon>Pseudomonadati</taxon>
        <taxon>Bacteroidota</taxon>
        <taxon>Cytophagia</taxon>
        <taxon>Cytophagales</taxon>
        <taxon>Hymenobacteraceae</taxon>
        <taxon>Hymenobacter</taxon>
    </lineage>
</organism>
<gene>
    <name evidence="3" type="ORF">HW554_14945</name>
</gene>
<evidence type="ECO:0000313" key="4">
    <source>
        <dbReference type="Proteomes" id="UP000565521"/>
    </source>
</evidence>
<evidence type="ECO:0000313" key="3">
    <source>
        <dbReference type="EMBL" id="NVO32511.1"/>
    </source>
</evidence>
<feature type="chain" id="PRO_5030580945" evidence="1">
    <location>
        <begin position="24"/>
        <end position="1106"/>
    </location>
</feature>
<dbReference type="NCBIfam" id="TIGR04183">
    <property type="entry name" value="Por_Secre_tail"/>
    <property type="match status" value="1"/>
</dbReference>
<evidence type="ECO:0000259" key="2">
    <source>
        <dbReference type="Pfam" id="PF18962"/>
    </source>
</evidence>
<dbReference type="AlphaFoldDB" id="A0A7Y7PR52"/>
<dbReference type="InterPro" id="IPR026444">
    <property type="entry name" value="Secre_tail"/>
</dbReference>
<dbReference type="Pfam" id="PF18962">
    <property type="entry name" value="Por_Secre_tail"/>
    <property type="match status" value="1"/>
</dbReference>
<accession>A0A7Y7PR52</accession>
<evidence type="ECO:0000256" key="1">
    <source>
        <dbReference type="SAM" id="SignalP"/>
    </source>
</evidence>
<sequence length="1106" mass="118220">MKQPLLRLAAGLLLCLPTSLVRAEGSKQLTPNSNPTVALTNVANTRAGYLTHDFNNIVSGQYQSQGFLKPATWSGGTGRPFSTDYRLQVRLKPGETLFYGVHRIASENGSGNQNNLILTLKYDDNGTEAQAATNTLPFSTATGNTRRSLLAPGAGVINDAAQAQAGPAVAGTASATTGYTPLTYTNNTTVARDFWVEFTQTGEESMSQTQKISQYDFWDFTVRSNDGASGQEIPGRLHSKFWSFTTAGFNNRLSATFSLYPLVPSVRQPGRYYVKEVELAGMNPYAFYFVSNANGTSRTGTFADARKSQTSEQTYPEYDNFVNDPDPLIWPSAPLPVFSRTVQPFCNPISGRGSAAFTTLSEEAGSTSVLIDINNNGVQDGSDVIIEQTVAANVPATVFWNGLNSAGNPVPAGTTLRLTFVSNGAPVNFPLFDVEGNTDGLRVQNVRPSQGDNRFFDRLYWDDRNLPTTRFSATPNTIDGSNFRADGVISTPGVHRWTGTNTGQGGDNYTVNTWTYGFISAAAEQVYTFDFNCDFDGDGIADNIDIDDDNDGILDVVETFGLNPQTQTANGVAVTNGGDGVLIYLDAAYQHPVLGAFRDVNADGINDIFDIDRDGLPNHLDLDADGDGLPDAFEAGGNRNPSETFAQNGKTSAYNPAQARFMVAANSTTASSVGTNGLPDAIKAVITYNSNGSVATENGVSKYTLGDNDADSRTANSQTVSNYNFLDLDSDNDGISDEIEAQTTSTYYARKEQANFTADANRNGLRDAYEGAGAITTVVNTDNVGAADMFDRDSDGDNAGKSGRPIAEQTADWTEGFDTNGNGFAGDELVAKARAFALANPAKASYYVLGSPNAVLNSVFLQDRDGNGTPNFLQIGDATYHDDNFNGLVDLYDPAYGGAPSTVPLVGAAGSEAIFRTTTKAVPLPVTLIEFAAQAVGRDALVSWTTAQEVNSASFVVERSSDGSSFVPVATLPARGTSTQHIDYRITDKNAGAQAGLRYYRLLQVDLDGTVARSDVKTVRFDSQGSTTAVRLFPNPTSAHVTLDLEALPTGPYRVEVLSAEGRKVAEWSANGGQQQVLPTQQLAKGVYLLRIGGHNTTQVLKLVKN</sequence>
<dbReference type="Proteomes" id="UP000565521">
    <property type="component" value="Unassembled WGS sequence"/>
</dbReference>